<feature type="domain" description="CshA" evidence="3">
    <location>
        <begin position="3825"/>
        <end position="3872"/>
    </location>
</feature>
<sequence length="5673" mass="576913">MIIYFSKVIPILFCKLKDFKIKVYNKANKVFFDENFYGDNNQSQLNALFHQKKRFENREKDFLIFLLLVFSFVFSYADDNTINYKKNPNKSKVNNTKKVFHGGHYYVHENKKVFLNKKRDNIFTNPLSLFALPTIDLNGFTAGNDNDITVQPTTGNVFPVVNAPVVTSDAGIVSATISFTGILDTPDQELLAINNNAPGFDLYFFNTPYDTFTYTVGTTTVLVTQLTDTTFSVTRQFGGAIPNADFEDFLELLFYGDLVDPFTEGIRTMSITITDTNTDTASAQTTIRAFDDIVAVNDTNSVAANNTGTISGNVLTNETTPRNGTLSVTEVDVYPAAVGNSYTTLFGSITINSDGSYTYDVDETNPAVTGLRNGESIDDIISYTVERSVPDNDLDYAYITITINGVDELPNAVDNTDSMTAFVDPNATGNVITDPGPGGAVDAIDRGLNTLVWENEFTDQPVFLDVSGPVNGQSRTIGTAPNDVTLNFTTSDPDNVGIPDRNFVVYRGNPNGLNGGHEGYFRYSIDPSTSPTADVSLTIDFTKPVFNLGFLVVDIDYSQGTTWQDQINIQGSLSGTSVPFNFITTGGVVNPSTGTFYGTGNAVPEDATGNVNIFFDQPIDQLVLNYNYGPDATDFDKGLQIAGVSDIFWQGEASIEVTQVDGNAGNLGVSYAGTYGSIVMNSDGGYTYTLDNTNPAVQNLLTGQSLTEVFNYTLFDGFNTDDANLTITINGSGTDSDLDGISDLADLDDDNDGILDTEEFDCPSGTFVPLGQTFTQASTGTTTGGNASGTVNNVYSENGVTGTFSFEVLNNAVWSSGVRSQGPTAGVDGNYINVQPRNTNFPAGTSYPADAATIDVAVYTFTFDNPIHVSEFKWGGIDNSDRVDFSATLGGVNVPIEITNVNIPGANFSQPDGPQSVLSTSPGANAPNNVVSVNSLGAVDTFVIVAGKRNGDLSNVTMQFTEFSYCFARDTDMDGTPDYLDLDSDNDGCNDVVESGGTDDNNDGRLNGHPTVDAAGTATSGQVTNGSTVGGYDGANGTEIVSDNFSVSVTPTSGEACEGSDIVFTATATGTRVTDFGASGATTDDTTIPIPAGDYTYRWFLGASTTPLTDGAPYSGTNTSMLTITATSALAGNAYRVEVTTTGNSCPQEDTGTLTTVNPNPVATVNDPEVCMGTTSSSLTVTATTGTPTNYTIDYDAAAEAVGFTDVSSATSLSGATFVIPGGAAANTYNGVITYIDANGCSGTDAFTIEINENPVATVNDPEVCMGTTSSSLTVTATTGTPINYTIDYDAAAEGAGFTDVTSASSLTGATFVIPAAAPEAIYNGIITYIDANGCSGTDAFTVTVNANPVAVVNDPEVCMGRTSAELLLSTRSGLDPVTYTIDYDAAAEGAGFTDVTSATSLTGATFIIPAAASTGAATYNGVISFTDANGCEGTDSFVITINGDDADSDGISDICDLDDDNDGILDTNESFCRIVNSSRKLMVLYDNTGGLQTPTTVDGDFFTPNALSNQLFGSGVNYSNDANNTSGGYVDLQGVDQADLAGAKADNDYVEYNFITGDEGYRIVQLFFFGEPVGIPAVDYRTGYSYQVEISDDNFATSTVLFDEATVAASTFRVPATNNVDLQPITKYTIRIFLYNNPPANAGSITIDNVAFQSVLCDPLDTDMDGTPDYLDIDSDNDGCNDVVESGGTDDNDDGRLNGHPTVGALGSPTSGQVTNGSSVGGYDGVNGTETASDTFSVSASPTSGEACEGSDIVFTATATGVRVTDFGTTGATTDDTTVPIPAGDYTYRWFLGASTTPLTDGAPYSGTNTSMLTVTATSALAGNMYRVEVTTTGNSCPEVDTVTLTTVNPNPVATVNDPEVCMGTTSSSLTVTATTGTPINYTIDYDAAAEAAGFVDVSSATSLSGATYVIPGGASANTYNGVITYIDSNGCSGTDAFTVTINANPVATVNDPEVCMGTTSSSLTVIATTGTPINYTIDYDAAAEAAGFVDVSSATSLSGATYVIPGGASANTYNGVITYIDSNGCSGTDAFTVTINANPVATVNDAEVCSGDTSSALTVTATTGTPINYTIDYDAAAEAAGFVDVSSATSLSGATYVIPGGASANTYNGVITYIDSNGCSGTDAFTVTINANPVATVNDPEVCMGTTSSSLTVTATSGSPVNYTIDYDAAAEAAGFVDVSSATSLTGATYVIPGGASANTYNGVITYIDSNGCSGTDAFTVTINANPVATVNDPEVCMGTTSSSLTVTATSGSPVNYTIDYDAAAEAAGFVDVSSATSLTGATYVIPGGASANTYNGVITYIDSNGCSGTDAFTVTINANPVATVNDPEVCMGTTSSSLTVTATSGSPVNYTIDYDAAAEAVGFVDVSSATSLSGATYVIPGGASANTYNGVITYIDSNGCSGTDAFTVTINANPVATVNDAEVCSGDTSSALTVTATSGSPVNYTIDYDAAAEAAGFVDVSSATSLTGATYVIPGGASANTYNGVITYIDSNGCSGTDAFTVTINANPVATVNDAEVCSGDTSSALTVTATSGSPVNYTIDYDAAAEAVGFVDVSSATSLSGATYVIPGGAAANTYNGVITYIDSNGCSGTDTFTVTINANPVATVNDAEVCSGDTSSALTVTATSGSPVDYTIDYDVAAEAAGFVDVSSATSLTGATYVIPGGASVNTYNGVITYIDSNGCSGTDTFTVTINANPVATVNDVTVVPGTTSSALTVTATSGSPVDYTIDYDAAAEAAGFVDVSSATSLTGATYVIPGGASANTYNGVITYIDSNGCSGTDTFTITIDQLPIASNDSGVYTPGSPSMALNVTSNDTTGDTVDPSTVVFTTTGLPAGSSVSLDGKTLTVPGEGTWNVDGSGNVIFTPDGSFTGDPTPASYTVEDAEGNVSNEATITLDADPIASNDSGVYTPGSPSMALNVTSNDTTGDTVDPSTVVFTTTGLPAGSSVSPDGKTLTVPGEGTWNVDGSGNVIFTPDGSFTGDPTPASYTVEDTEGNVSNEATITLDADPIASNDSGVYTPGSPSMALNVTSNDTTGDTVDPSTVVFTTTGLPAGSSVSPDGKTLTVPGEGTWNVDGSGNVIFTPDGSFTGDPTPASYTVEDTEGNVSNEATITLDADPIASNDSGVYTPGSPSMALNVTSNDTTGDTVDPSTVVFTTTGLPAGSSVSLDGKTLTVPGEGTWNVDGSGNVIFTPDGSFTGDPTPASYTVEDAEGNVSNEATITLDADPIASNDSGVYTPGSPSMVLNVTSNDTTGDTVDPSTVVFTTTGLPAGSSVSPDGKTLTVPGEGTWSVDGSGNVIFTPDGSFTGDPTPASYTVEDAEGNVSNEATITLDADPIASNDSGVYTPGSPSMALNVTSNDTTGDTVDPSTVVFTTTGLPAGSSVSPDGKTLTVPGEGTWNVDGSGNVIFTPDGSFTGDPTPASYTVEDAEGNVSNEATITLDADPIASNDSGVYTPGSPSMALNVTSNDTTGDTVDPSTVVFTTTGLPAGSSVSPDGKTLTVPGEGTWNVDGSGNVIFTPDGSFTGDPTPASYTVEDAEGNVSNEATITLDADPIASNDSGVYTPGSPSMALNVTSNDTTGDTVDPSTVVFTTTGLPAGSSVSPDGKTLTVPGEGTWNVDGSGNVIFTPDGSFTGDPTPASYTVEDAEGNVSNEATITLDADPIASNDSGVYTPGSPSMALNVTSNDTTGDTVDPSTVVFTTTGLPAGSSVSPDGKTLTVPGEGTWNVDGSGNVIFTPDGSFTGDPTPASYTVEDTEGNVSNEATITLDADPIASNDSGVYTPGSPSMALNVTSNDTTGDTVDPSTVVFTTTGLPAGSSVSPDGKTLTVPGEGTWNVDGSGNVIFTPDGSFTGDPTPASYTVEDAEGNVSNEATITLDADPIASNDSGVYTPGSPSMVLNVTSNDTTGDTVDPSTVVFTTTGLPAGSSVSPDGKTLTVPGEGTWSVDGSGNVIFTPDGSFTGDPTPASYTVEDAEGNVSNEATITLDADPIASNDSGVYTPGSPSMALNVTSNDTTGDTVDPSTVVFTTTGLPAGSSVSPDGKTLTVPGEGTWNVDGSGNVIFTPDGSFTGDPTPASYTVEDAEGNVSNEATITLDADPIATDDTGDYTPGSPSDPIDVAGNDTTGDTVDPSTVSLDTTGLPAGSSCTATDAEGDCIEVTVPGEGVWTVDPSTGEVIFTPETGYMGDPTPIAYDIEDAEGNSDSGTITVVADPLPVATDDTGDYTPGSPSDPINVAGNDTSGDTVDPSTVSLDTIGLPAGSSCTTTDAEGDCIEVTVPGEGVWSVDPSTGEVVFTPDPGFMGDPTSITYDIEDAEGNSDSGIITVVADPLPVATDDTGDYTPGSPSDPINVAGNDISGDTVDPSTVSLDITGLPAGSSCTATDAEGDCIEVTVPGEGVWSVDPSTGEVVFTPDLSFTGDPTPITYDIEDAEGNSDSGTITVVADPLPIATNDTGVYTPGTTSNPINVTNNDTTGDTVDPSTVVFTTTGLPAGSSVSPDGKTLTVPGEGVWTVDSSGNVIFTPDGSFTGTPTVVSYTVEDAEGNISNEATITLSSDPLPVATDDTGDYTPGSPSDPIDVAGNDISGDTVDPSTVSLDITGLPAGSSCTATDAEGDCIEVTVPGEGVWSVDPSTGEVVFTPETGYMGDPTPITYDIEDAEGNSDSGTITVVADPLPVATDDTGGYTPGSPSDPINVAGNDTSGDPVDPSTVSLDTTGLPAGSSCTATDAEGDCIEVTVPGEGVWSVDPSTGEVVFTPDLSFMGDPTPITYDIEDAEGNSDSGTITVVADPLPIATNDTGVYTPGTTSNLINVTNNDTTGDTVDPSTVVFTTTGLPAGSSVSPDGKTLTVPGEGVWTVDSSGNVIFTPDGSFTGTPTVVSYTVEDAEGNISNEATITLSSDPLPVATDDTGDYTPGSPSDPIDVAGNDISGDTVDPSTVSLDITGLPAGSSCTATDAEGDCIEVTVPGEGVWSVDPSTGEVVFTPETGYMGDPTPITYDIEDAEGNSDSGTITVVADPLPVATDDTGDYTPGSPSDPINVAGNDTSGDPVDPSTVSLDTTGLPAGSSCTATDVEGDCIEVTVPGEGVWSVDPSTGEVVFTPDLSFTGDPTPITYDIEDAEGNSDSGTITVVADPLPIATNDTGVYTPGTTSNPINVTNNDTTGDTVDPSTVVFTTTGLPAGSSVSPDGKTLTVPGEGVWTVDSSGNVIFTPDGSFTGTPTVVSYTVEDAEGNISNEATITLSSDPLPVATDDTGDYTPGSPSDPIDVAGNDISGDTVDPSTVSLDITGLPAGSSCTATDAEGDCIEVTVPGEGVWSVDPSTGEVVFTPETGYMGDPTPITYDIEDAEGNSDSGTITVVADPLPVATDDTGDYTPGSPSDPINVAGNDTSGDPVDPSTVSLDTTGLPAGSSCTATDAEGDCIEVTVPGEGVWSVDPSTGEVVFTPDPGFMGDPTPITYNIEDAEGNSDSATITIINSDFILNDDSDVTEFDTPIEVDITNNDTNVPSTGDTTITSDPSNGTVTIDDGGTPDDPSDDTIIYTPNPGFTGTDTFVYQICDDDVPPNCKTATVTITVNGPENDVFNLVSDDGNNTNGVFFIAGIENFPNNTVEIFNRWGNTVYKASGYNNETVAFRGVSNGRVTISVDSKLPVGTYYYVIDYGDENKKPKAGWLYINR</sequence>
<organism evidence="4 5">
    <name type="scientific">Tenacibaculum jejuense</name>
    <dbReference type="NCBI Taxonomy" id="584609"/>
    <lineage>
        <taxon>Bacteria</taxon>
        <taxon>Pseudomonadati</taxon>
        <taxon>Bacteroidota</taxon>
        <taxon>Flavobacteriia</taxon>
        <taxon>Flavobacteriales</taxon>
        <taxon>Flavobacteriaceae</taxon>
        <taxon>Tenacibaculum</taxon>
    </lineage>
</organism>
<dbReference type="Gene3D" id="2.60.40.3440">
    <property type="match status" value="1"/>
</dbReference>
<feature type="region of interest" description="Disordered" evidence="1">
    <location>
        <begin position="4556"/>
        <end position="4583"/>
    </location>
</feature>
<dbReference type="Pfam" id="PF19076">
    <property type="entry name" value="CshA_repeat"/>
    <property type="match status" value="24"/>
</dbReference>
<feature type="domain" description="CshA" evidence="3">
    <location>
        <begin position="4617"/>
        <end position="4668"/>
    </location>
</feature>
<evidence type="ECO:0000259" key="3">
    <source>
        <dbReference type="Pfam" id="PF19076"/>
    </source>
</evidence>
<feature type="region of interest" description="Disordered" evidence="1">
    <location>
        <begin position="5365"/>
        <end position="5393"/>
    </location>
</feature>
<keyword evidence="5" id="KW-1185">Reference proteome</keyword>
<evidence type="ECO:0000256" key="1">
    <source>
        <dbReference type="SAM" id="MobiDB-lite"/>
    </source>
</evidence>
<feature type="domain" description="CshA" evidence="3">
    <location>
        <begin position="5303"/>
        <end position="5354"/>
    </location>
</feature>
<accession>A0A238U751</accession>
<dbReference type="Pfam" id="PF17963">
    <property type="entry name" value="Big_9"/>
    <property type="match status" value="1"/>
</dbReference>
<feature type="region of interest" description="Disordered" evidence="1">
    <location>
        <begin position="5022"/>
        <end position="5050"/>
    </location>
</feature>
<feature type="domain" description="CshA" evidence="3">
    <location>
        <begin position="5414"/>
        <end position="5471"/>
    </location>
</feature>
<feature type="compositionally biased region" description="Polar residues" evidence="1">
    <location>
        <begin position="5143"/>
        <end position="5153"/>
    </location>
</feature>
<feature type="domain" description="CshA" evidence="3">
    <location>
        <begin position="3934"/>
        <end position="3981"/>
    </location>
</feature>
<evidence type="ECO:0000259" key="2">
    <source>
        <dbReference type="Pfam" id="PF17803"/>
    </source>
</evidence>
<evidence type="ECO:0000313" key="5">
    <source>
        <dbReference type="Proteomes" id="UP000215214"/>
    </source>
</evidence>
<feature type="domain" description="CshA" evidence="3">
    <location>
        <begin position="2953"/>
        <end position="3000"/>
    </location>
</feature>
<feature type="region of interest" description="Disordered" evidence="1">
    <location>
        <begin position="5143"/>
        <end position="5165"/>
    </location>
</feature>
<feature type="compositionally biased region" description="Polar residues" evidence="1">
    <location>
        <begin position="4457"/>
        <end position="4467"/>
    </location>
</feature>
<feature type="region of interest" description="Disordered" evidence="1">
    <location>
        <begin position="4899"/>
        <end position="4926"/>
    </location>
</feature>
<dbReference type="RefSeq" id="WP_095070412.1">
    <property type="nucleotide sequence ID" value="NZ_LT899436.1"/>
</dbReference>
<proteinExistence type="predicted"/>
<feature type="domain" description="CshA" evidence="3">
    <location>
        <begin position="4842"/>
        <end position="4890"/>
    </location>
</feature>
<feature type="domain" description="CshA" evidence="3">
    <location>
        <begin position="5076"/>
        <end position="5127"/>
    </location>
</feature>
<feature type="domain" description="CshA" evidence="3">
    <location>
        <begin position="3389"/>
        <end position="3436"/>
    </location>
</feature>
<feature type="region of interest" description="Disordered" evidence="1">
    <location>
        <begin position="4679"/>
        <end position="4705"/>
    </location>
</feature>
<feature type="domain" description="CshA" evidence="3">
    <location>
        <begin position="3062"/>
        <end position="3109"/>
    </location>
</feature>
<feature type="compositionally biased region" description="Low complexity" evidence="1">
    <location>
        <begin position="4468"/>
        <end position="4479"/>
    </location>
</feature>
<dbReference type="NCBIfam" id="TIGR01965">
    <property type="entry name" value="VCBS_repeat"/>
    <property type="match status" value="2"/>
</dbReference>
<feature type="region of interest" description="Disordered" evidence="1">
    <location>
        <begin position="5499"/>
        <end position="5533"/>
    </location>
</feature>
<protein>
    <submittedName>
        <fullName evidence="4">Uncharacterized protein</fullName>
    </submittedName>
</protein>
<feature type="domain" description="CshA" evidence="3">
    <location>
        <begin position="4390"/>
        <end position="4441"/>
    </location>
</feature>
<feature type="domain" description="CshA" evidence="3">
    <location>
        <begin position="3716"/>
        <end position="3763"/>
    </location>
</feature>
<dbReference type="Proteomes" id="UP000215214">
    <property type="component" value="Chromosome TJEJU"/>
</dbReference>
<dbReference type="EMBL" id="LT899436">
    <property type="protein sequence ID" value="SNR15013.1"/>
    <property type="molecule type" value="Genomic_DNA"/>
</dbReference>
<feature type="region of interest" description="Disordered" evidence="1">
    <location>
        <begin position="4457"/>
        <end position="4479"/>
    </location>
</feature>
<dbReference type="NCBIfam" id="TIGR04225">
    <property type="entry name" value="CshA_fibril_rpt"/>
    <property type="match status" value="9"/>
</dbReference>
<feature type="compositionally biased region" description="Polar residues" evidence="1">
    <location>
        <begin position="5499"/>
        <end position="5517"/>
    </location>
</feature>
<feature type="domain" description="CshA" evidence="3">
    <location>
        <begin position="3498"/>
        <end position="3545"/>
    </location>
</feature>
<feature type="domain" description="CshA" evidence="3">
    <location>
        <begin position="4152"/>
        <end position="4209"/>
    </location>
</feature>
<feature type="domain" description="CshA" evidence="3">
    <location>
        <begin position="4268"/>
        <end position="4321"/>
    </location>
</feature>
<feature type="domain" description="CshA" evidence="3">
    <location>
        <begin position="2844"/>
        <end position="2891"/>
    </location>
</feature>
<feature type="domain" description="CshA" evidence="3">
    <location>
        <begin position="3171"/>
        <end position="3218"/>
    </location>
</feature>
<name>A0A238U751_9FLAO</name>
<dbReference type="Gene3D" id="2.60.40.10">
    <property type="entry name" value="Immunoglobulins"/>
    <property type="match status" value="4"/>
</dbReference>
<feature type="compositionally biased region" description="Low complexity" evidence="1">
    <location>
        <begin position="5154"/>
        <end position="5165"/>
    </location>
</feature>
<dbReference type="Pfam" id="PF17803">
    <property type="entry name" value="Cadherin_4"/>
    <property type="match status" value="1"/>
</dbReference>
<dbReference type="InterPro" id="IPR040853">
    <property type="entry name" value="RapA2_cadherin-like"/>
</dbReference>
<dbReference type="KEGG" id="tje:TJEJU_1275"/>
<dbReference type="Pfam" id="PF13585">
    <property type="entry name" value="CHU_C"/>
    <property type="match status" value="1"/>
</dbReference>
<feature type="domain" description="CshA" evidence="3">
    <location>
        <begin position="4960"/>
        <end position="5011"/>
    </location>
</feature>
<feature type="domain" description="CshA" evidence="3">
    <location>
        <begin position="4499"/>
        <end position="4547"/>
    </location>
</feature>
<feature type="region of interest" description="Disordered" evidence="1">
    <location>
        <begin position="1685"/>
        <end position="1718"/>
    </location>
</feature>
<feature type="domain" description="CshA" evidence="3">
    <location>
        <begin position="3607"/>
        <end position="3654"/>
    </location>
</feature>
<feature type="domain" description="CshA" evidence="3">
    <location>
        <begin position="4728"/>
        <end position="4784"/>
    </location>
</feature>
<feature type="domain" description="CshA" evidence="3">
    <location>
        <begin position="4043"/>
        <end position="4090"/>
    </location>
</feature>
<feature type="region of interest" description="Disordered" evidence="1">
    <location>
        <begin position="5242"/>
        <end position="5269"/>
    </location>
</feature>
<reference evidence="4 5" key="1">
    <citation type="submission" date="2017-07" db="EMBL/GenBank/DDBJ databases">
        <authorList>
            <person name="Sun Z.S."/>
            <person name="Albrecht U."/>
            <person name="Echele G."/>
            <person name="Lee C.C."/>
        </authorList>
    </citation>
    <scope>NUCLEOTIDE SEQUENCE [LARGE SCALE GENOMIC DNA]</scope>
    <source>
        <strain evidence="5">type strain: KCTC 22618</strain>
    </source>
</reference>
<feature type="domain" description="CshA" evidence="3">
    <location>
        <begin position="3280"/>
        <end position="3327"/>
    </location>
</feature>
<gene>
    <name evidence="4" type="ORF">TJEJU_1275</name>
</gene>
<dbReference type="OrthoDB" id="9805017at2"/>
<feature type="compositionally biased region" description="Polar residues" evidence="1">
    <location>
        <begin position="1709"/>
        <end position="1718"/>
    </location>
</feature>
<evidence type="ECO:0000313" key="4">
    <source>
        <dbReference type="EMBL" id="SNR15013.1"/>
    </source>
</evidence>
<feature type="domain" description="CshA" evidence="3">
    <location>
        <begin position="5185"/>
        <end position="5233"/>
    </location>
</feature>
<feature type="domain" description="RapA2 cadherin-like" evidence="2">
    <location>
        <begin position="294"/>
        <end position="359"/>
    </location>
</feature>
<dbReference type="InterPro" id="IPR013783">
    <property type="entry name" value="Ig-like_fold"/>
</dbReference>
<dbReference type="InterPro" id="IPR010221">
    <property type="entry name" value="VCBS_dom"/>
</dbReference>
<dbReference type="InterPro" id="IPR026395">
    <property type="entry name" value="CshA_fibril"/>
</dbReference>